<evidence type="ECO:0008006" key="4">
    <source>
        <dbReference type="Google" id="ProtNLM"/>
    </source>
</evidence>
<dbReference type="PANTHER" id="PTHR13345">
    <property type="entry name" value="MEDIATOR OF RNA POLYMERASE II TRANSCRIPTION SUBUNIT 10"/>
    <property type="match status" value="1"/>
</dbReference>
<sequence length="142" mass="16389">MALQIPEKVLKYETFLNDVLKEELGRTHTKTDELNNELAEYEQLKVFIELIKDGKLGTTMKTQMDIGCNFYLQANIEDTSKILLGVGLGYFVEIPLDEALLVIDKRTTFLIKQLEIYRKRSADIKAHIKLVLLGLQELQKFK</sequence>
<dbReference type="InterPro" id="IPR009053">
    <property type="entry name" value="Prefoldin"/>
</dbReference>
<dbReference type="Proteomes" id="UP001558652">
    <property type="component" value="Unassembled WGS sequence"/>
</dbReference>
<gene>
    <name evidence="2" type="ORF">AAG570_009294</name>
</gene>
<protein>
    <recommendedName>
        <fullName evidence="4">Protein UXT</fullName>
    </recommendedName>
</protein>
<dbReference type="PANTHER" id="PTHR13345:SF9">
    <property type="entry name" value="PROTEIN UXT"/>
    <property type="match status" value="1"/>
</dbReference>
<evidence type="ECO:0000313" key="2">
    <source>
        <dbReference type="EMBL" id="KAL1137598.1"/>
    </source>
</evidence>
<comment type="caution">
    <text evidence="2">The sequence shown here is derived from an EMBL/GenBank/DDBJ whole genome shotgun (WGS) entry which is preliminary data.</text>
</comment>
<dbReference type="SUPFAM" id="SSF46579">
    <property type="entry name" value="Prefoldin"/>
    <property type="match status" value="1"/>
</dbReference>
<dbReference type="InterPro" id="IPR003994">
    <property type="entry name" value="UXT"/>
</dbReference>
<accession>A0ABD0YNN9</accession>
<name>A0ABD0YNN9_9HEMI</name>
<dbReference type="PRINTS" id="PR01502">
    <property type="entry name" value="UXTPROTEIN"/>
</dbReference>
<evidence type="ECO:0000313" key="3">
    <source>
        <dbReference type="Proteomes" id="UP001558652"/>
    </source>
</evidence>
<dbReference type="EMBL" id="JBFDAA010000004">
    <property type="protein sequence ID" value="KAL1137598.1"/>
    <property type="molecule type" value="Genomic_DNA"/>
</dbReference>
<keyword evidence="3" id="KW-1185">Reference proteome</keyword>
<organism evidence="2 3">
    <name type="scientific">Ranatra chinensis</name>
    <dbReference type="NCBI Taxonomy" id="642074"/>
    <lineage>
        <taxon>Eukaryota</taxon>
        <taxon>Metazoa</taxon>
        <taxon>Ecdysozoa</taxon>
        <taxon>Arthropoda</taxon>
        <taxon>Hexapoda</taxon>
        <taxon>Insecta</taxon>
        <taxon>Pterygota</taxon>
        <taxon>Neoptera</taxon>
        <taxon>Paraneoptera</taxon>
        <taxon>Hemiptera</taxon>
        <taxon>Heteroptera</taxon>
        <taxon>Panheteroptera</taxon>
        <taxon>Nepomorpha</taxon>
        <taxon>Nepidae</taxon>
        <taxon>Ranatrinae</taxon>
        <taxon>Ranatra</taxon>
    </lineage>
</organism>
<reference evidence="2 3" key="1">
    <citation type="submission" date="2024-07" db="EMBL/GenBank/DDBJ databases">
        <title>Chromosome-level genome assembly of the water stick insect Ranatra chinensis (Heteroptera: Nepidae).</title>
        <authorList>
            <person name="Liu X."/>
        </authorList>
    </citation>
    <scope>NUCLEOTIDE SEQUENCE [LARGE SCALE GENOMIC DNA]</scope>
    <source>
        <strain evidence="2">Cailab_2021Rc</strain>
        <tissue evidence="2">Muscle</tissue>
    </source>
</reference>
<evidence type="ECO:0000256" key="1">
    <source>
        <dbReference type="ARBA" id="ARBA00007666"/>
    </source>
</evidence>
<dbReference type="CDD" id="cd23158">
    <property type="entry name" value="Prefoldin_UXT"/>
    <property type="match status" value="1"/>
</dbReference>
<dbReference type="Gene3D" id="1.10.287.370">
    <property type="match status" value="1"/>
</dbReference>
<dbReference type="AlphaFoldDB" id="A0ABD0YNN9"/>
<dbReference type="InterPro" id="IPR004127">
    <property type="entry name" value="Prefoldin_subunit_alpha"/>
</dbReference>
<proteinExistence type="inferred from homology"/>
<comment type="similarity">
    <text evidence="1">Belongs to the UXT family.</text>
</comment>
<dbReference type="Pfam" id="PF02996">
    <property type="entry name" value="Prefoldin"/>
    <property type="match status" value="1"/>
</dbReference>